<reference evidence="1" key="1">
    <citation type="journal article" date="2021" name="bioRxiv">
        <title>Unraveling nitrogen, sulfur and carbon metabolic pathways and microbial community transcriptional responses to substrate deprivation and toxicity stresses in a bioreactor mimicking anoxic brackish coastal sediment conditions.</title>
        <authorList>
            <person name="Martins P.D."/>
            <person name="Echeveste M.J."/>
            <person name="Arshad A."/>
            <person name="Kurth J."/>
            <person name="Ouboter H."/>
            <person name="Jetten M.S.M."/>
            <person name="Welte C.U."/>
        </authorList>
    </citation>
    <scope>NUCLEOTIDE SEQUENCE</scope>
    <source>
        <strain evidence="1">MAG_39</strain>
    </source>
</reference>
<proteinExistence type="predicted"/>
<gene>
    <name evidence="1" type="ORF">K8I29_04720</name>
</gene>
<organism evidence="1 2">
    <name type="scientific">Candidatus Nitrobium versatile</name>
    <dbReference type="NCBI Taxonomy" id="2884831"/>
    <lineage>
        <taxon>Bacteria</taxon>
        <taxon>Pseudomonadati</taxon>
        <taxon>Nitrospirota</taxon>
        <taxon>Nitrospiria</taxon>
        <taxon>Nitrospirales</taxon>
        <taxon>Nitrospiraceae</taxon>
        <taxon>Candidatus Nitrobium</taxon>
    </lineage>
</organism>
<comment type="caution">
    <text evidence="1">The sequence shown here is derived from an EMBL/GenBank/DDBJ whole genome shotgun (WGS) entry which is preliminary data.</text>
</comment>
<accession>A0A953LW30</accession>
<dbReference type="Proteomes" id="UP000705867">
    <property type="component" value="Unassembled WGS sequence"/>
</dbReference>
<sequence length="116" mass="13068">MNRDRIINQLRGFHYAAGILCSQQNDPLCCQCTAFGRIAEAITDSFMRFASAHAAERKKLPEEFALLFQDIRDRTDSIQQPDDPIKQKTAGNCTLPKGVCFAKDINVFLERMNSGI</sequence>
<dbReference type="EMBL" id="JAIOIV010000034">
    <property type="protein sequence ID" value="MBZ0155506.1"/>
    <property type="molecule type" value="Genomic_DNA"/>
</dbReference>
<evidence type="ECO:0000313" key="1">
    <source>
        <dbReference type="EMBL" id="MBZ0155506.1"/>
    </source>
</evidence>
<evidence type="ECO:0000313" key="2">
    <source>
        <dbReference type="Proteomes" id="UP000705867"/>
    </source>
</evidence>
<reference evidence="1" key="2">
    <citation type="submission" date="2021-08" db="EMBL/GenBank/DDBJ databases">
        <authorList>
            <person name="Dalcin Martins P."/>
        </authorList>
    </citation>
    <scope>NUCLEOTIDE SEQUENCE</scope>
    <source>
        <strain evidence="1">MAG_39</strain>
    </source>
</reference>
<dbReference type="AlphaFoldDB" id="A0A953LW30"/>
<protein>
    <submittedName>
        <fullName evidence="1">Uncharacterized protein</fullName>
    </submittedName>
</protein>
<name>A0A953LW30_9BACT</name>